<dbReference type="PANTHER" id="PTHR43580:SF2">
    <property type="entry name" value="CYTOKINE-LIKE NUCLEAR FACTOR N-PAC"/>
    <property type="match status" value="1"/>
</dbReference>
<sequence>MSISTIALIGFGEVGQALAAELSVNDSLKVKVYDLKLFDNRSVCAHAAAKADIMRCRSASEAAKGADLIISAVTAAQTVVAAKSVVLGLEAGAWFLDLNSASPEAKIAAAGVIEAATGRYVEASVMSPIEPKRLASPVLLGGPHAEMFASLIGGLGFTDAIYYSDRLGKTAAAKLCRSVMIKGLEALISESLLAARHYGVEDTVLASLNNLFPHPDWEGYARYMISRTLEHGARRSEEMREAAKTVAEAGITPWMSDAIADLQAWAPDYDSALKAEGLKPMLDAMRAQLKSEETK</sequence>
<keyword evidence="4" id="KW-1185">Reference proteome</keyword>
<dbReference type="Gene3D" id="1.10.1040.10">
    <property type="entry name" value="N-(1-d-carboxylethyl)-l-norvaline Dehydrogenase, domain 2"/>
    <property type="match status" value="1"/>
</dbReference>
<dbReference type="OrthoDB" id="4333at2"/>
<dbReference type="InterPro" id="IPR013328">
    <property type="entry name" value="6PGD_dom2"/>
</dbReference>
<dbReference type="Pfam" id="PF09130">
    <property type="entry name" value="DUF1932"/>
    <property type="match status" value="1"/>
</dbReference>
<dbReference type="AlphaFoldDB" id="V4PRT2"/>
<dbReference type="Proteomes" id="UP000017837">
    <property type="component" value="Unassembled WGS sequence"/>
</dbReference>
<dbReference type="GO" id="GO:0050661">
    <property type="term" value="F:NADP binding"/>
    <property type="evidence" value="ECO:0007669"/>
    <property type="project" value="InterPro"/>
</dbReference>
<accession>V4PRT2</accession>
<dbReference type="InterPro" id="IPR015814">
    <property type="entry name" value="Pgluconate_DH_NAD-bd_C"/>
</dbReference>
<evidence type="ECO:0000259" key="2">
    <source>
        <dbReference type="Pfam" id="PF09130"/>
    </source>
</evidence>
<reference evidence="3 4" key="1">
    <citation type="journal article" date="2014" name="Nature">
        <title>Sequential evolution of bacterial morphology by co-option of a developmental regulator.</title>
        <authorList>
            <person name="Jiang C."/>
            <person name="Brown P.J."/>
            <person name="Ducret A."/>
            <person name="Brun Y.V."/>
        </authorList>
    </citation>
    <scope>NUCLEOTIDE SEQUENCE [LARGE SCALE GENOMIC DNA]</scope>
    <source>
        <strain evidence="3 4">DSM 16100</strain>
    </source>
</reference>
<gene>
    <name evidence="3" type="ORF">ABENE_11255</name>
</gene>
<feature type="domain" description="6-phosphogluconate dehydrogenase NADP-binding" evidence="1">
    <location>
        <begin position="5"/>
        <end position="142"/>
    </location>
</feature>
<dbReference type="Gene3D" id="3.40.50.720">
    <property type="entry name" value="NAD(P)-binding Rossmann-like Domain"/>
    <property type="match status" value="1"/>
</dbReference>
<feature type="domain" description="Phosphogluconate dehydrogenase NAD-binding putative C-terminal" evidence="2">
    <location>
        <begin position="195"/>
        <end position="265"/>
    </location>
</feature>
<dbReference type="EMBL" id="AWGB01000020">
    <property type="protein sequence ID" value="ESQ91021.1"/>
    <property type="molecule type" value="Genomic_DNA"/>
</dbReference>
<evidence type="ECO:0000313" key="3">
    <source>
        <dbReference type="EMBL" id="ESQ91021.1"/>
    </source>
</evidence>
<name>V4PRT2_9CAUL</name>
<evidence type="ECO:0000259" key="1">
    <source>
        <dbReference type="Pfam" id="PF03446"/>
    </source>
</evidence>
<dbReference type="PANTHER" id="PTHR43580">
    <property type="entry name" value="OXIDOREDUCTASE GLYR1-RELATED"/>
    <property type="match status" value="1"/>
</dbReference>
<dbReference type="STRING" id="1121022.GCA_000376105_03043"/>
<dbReference type="eggNOG" id="COG2084">
    <property type="taxonomic scope" value="Bacteria"/>
</dbReference>
<dbReference type="SUPFAM" id="SSF51735">
    <property type="entry name" value="NAD(P)-binding Rossmann-fold domains"/>
    <property type="match status" value="1"/>
</dbReference>
<dbReference type="RefSeq" id="WP_018082712.1">
    <property type="nucleotide sequence ID" value="NZ_AQWM01000017.1"/>
</dbReference>
<evidence type="ECO:0008006" key="5">
    <source>
        <dbReference type="Google" id="ProtNLM"/>
    </source>
</evidence>
<protein>
    <recommendedName>
        <fullName evidence="5">6-phosphogluconate dehydrogenase</fullName>
    </recommendedName>
</protein>
<dbReference type="InterPro" id="IPR051265">
    <property type="entry name" value="HIBADH-related_NP60_sf"/>
</dbReference>
<dbReference type="InterPro" id="IPR008927">
    <property type="entry name" value="6-PGluconate_DH-like_C_sf"/>
</dbReference>
<evidence type="ECO:0000313" key="4">
    <source>
        <dbReference type="Proteomes" id="UP000017837"/>
    </source>
</evidence>
<dbReference type="SUPFAM" id="SSF48179">
    <property type="entry name" value="6-phosphogluconate dehydrogenase C-terminal domain-like"/>
    <property type="match status" value="1"/>
</dbReference>
<dbReference type="InterPro" id="IPR036291">
    <property type="entry name" value="NAD(P)-bd_dom_sf"/>
</dbReference>
<dbReference type="Pfam" id="PF03446">
    <property type="entry name" value="NAD_binding_2"/>
    <property type="match status" value="1"/>
</dbReference>
<proteinExistence type="predicted"/>
<comment type="caution">
    <text evidence="3">The sequence shown here is derived from an EMBL/GenBank/DDBJ whole genome shotgun (WGS) entry which is preliminary data.</text>
</comment>
<dbReference type="PATRIC" id="fig|1121022.4.peg.2278"/>
<organism evidence="3 4">
    <name type="scientific">Asticcacaulis benevestitus DSM 16100 = ATCC BAA-896</name>
    <dbReference type="NCBI Taxonomy" id="1121022"/>
    <lineage>
        <taxon>Bacteria</taxon>
        <taxon>Pseudomonadati</taxon>
        <taxon>Pseudomonadota</taxon>
        <taxon>Alphaproteobacteria</taxon>
        <taxon>Caulobacterales</taxon>
        <taxon>Caulobacteraceae</taxon>
        <taxon>Asticcacaulis</taxon>
    </lineage>
</organism>
<dbReference type="InterPro" id="IPR006115">
    <property type="entry name" value="6PGDH_NADP-bd"/>
</dbReference>